<evidence type="ECO:0000313" key="2">
    <source>
        <dbReference type="Proteomes" id="UP000299102"/>
    </source>
</evidence>
<organism evidence="1 2">
    <name type="scientific">Eumeta variegata</name>
    <name type="common">Bagworm moth</name>
    <name type="synonym">Eumeta japonica</name>
    <dbReference type="NCBI Taxonomy" id="151549"/>
    <lineage>
        <taxon>Eukaryota</taxon>
        <taxon>Metazoa</taxon>
        <taxon>Ecdysozoa</taxon>
        <taxon>Arthropoda</taxon>
        <taxon>Hexapoda</taxon>
        <taxon>Insecta</taxon>
        <taxon>Pterygota</taxon>
        <taxon>Neoptera</taxon>
        <taxon>Endopterygota</taxon>
        <taxon>Lepidoptera</taxon>
        <taxon>Glossata</taxon>
        <taxon>Ditrysia</taxon>
        <taxon>Tineoidea</taxon>
        <taxon>Psychidae</taxon>
        <taxon>Oiketicinae</taxon>
        <taxon>Eumeta</taxon>
    </lineage>
</organism>
<reference evidence="1 2" key="1">
    <citation type="journal article" date="2019" name="Commun. Biol.">
        <title>The bagworm genome reveals a unique fibroin gene that provides high tensile strength.</title>
        <authorList>
            <person name="Kono N."/>
            <person name="Nakamura H."/>
            <person name="Ohtoshi R."/>
            <person name="Tomita M."/>
            <person name="Numata K."/>
            <person name="Arakawa K."/>
        </authorList>
    </citation>
    <scope>NUCLEOTIDE SEQUENCE [LARGE SCALE GENOMIC DNA]</scope>
</reference>
<dbReference type="AlphaFoldDB" id="A0A4C1Z3F7"/>
<sequence>MTTFITGIRHEDHYRQLLTRNDTKNFLRGERAFSYYCGVGAPAGCCSTVVYSYPSTSDSKVAKPVRPWTRSGGLRLPVHVIIVLLHFSTSTVRDHRLIVSIATTLTL</sequence>
<dbReference type="Proteomes" id="UP000299102">
    <property type="component" value="Unassembled WGS sequence"/>
</dbReference>
<name>A0A4C1Z3F7_EUMVA</name>
<keyword evidence="2" id="KW-1185">Reference proteome</keyword>
<accession>A0A4C1Z3F7</accession>
<gene>
    <name evidence="1" type="ORF">EVAR_90291_1</name>
</gene>
<protein>
    <submittedName>
        <fullName evidence="1">Uncharacterized protein</fullName>
    </submittedName>
</protein>
<dbReference type="EMBL" id="BGZK01001606">
    <property type="protein sequence ID" value="GBP83136.1"/>
    <property type="molecule type" value="Genomic_DNA"/>
</dbReference>
<evidence type="ECO:0000313" key="1">
    <source>
        <dbReference type="EMBL" id="GBP83136.1"/>
    </source>
</evidence>
<proteinExistence type="predicted"/>
<comment type="caution">
    <text evidence="1">The sequence shown here is derived from an EMBL/GenBank/DDBJ whole genome shotgun (WGS) entry which is preliminary data.</text>
</comment>